<dbReference type="PANTHER" id="PTHR24180:SF45">
    <property type="entry name" value="POLY [ADP-RIBOSE] POLYMERASE TANKYRASE"/>
    <property type="match status" value="1"/>
</dbReference>
<feature type="region of interest" description="Disordered" evidence="4">
    <location>
        <begin position="313"/>
        <end position="340"/>
    </location>
</feature>
<feature type="repeat" description="ANK" evidence="3">
    <location>
        <begin position="54"/>
        <end position="86"/>
    </location>
</feature>
<dbReference type="EMBL" id="CAUEEQ010000001">
    <property type="protein sequence ID" value="CAJ0914915.1"/>
    <property type="molecule type" value="Genomic_DNA"/>
</dbReference>
<feature type="repeat" description="ANK" evidence="3">
    <location>
        <begin position="137"/>
        <end position="169"/>
    </location>
</feature>
<organism evidence="5 6">
    <name type="scientific">Ranitomeya imitator</name>
    <name type="common">mimic poison frog</name>
    <dbReference type="NCBI Taxonomy" id="111125"/>
    <lineage>
        <taxon>Eukaryota</taxon>
        <taxon>Metazoa</taxon>
        <taxon>Chordata</taxon>
        <taxon>Craniata</taxon>
        <taxon>Vertebrata</taxon>
        <taxon>Euteleostomi</taxon>
        <taxon>Amphibia</taxon>
        <taxon>Batrachia</taxon>
        <taxon>Anura</taxon>
        <taxon>Neobatrachia</taxon>
        <taxon>Hyloidea</taxon>
        <taxon>Dendrobatidae</taxon>
        <taxon>Dendrobatinae</taxon>
        <taxon>Ranitomeya</taxon>
    </lineage>
</organism>
<reference evidence="5" key="1">
    <citation type="submission" date="2023-07" db="EMBL/GenBank/DDBJ databases">
        <authorList>
            <person name="Stuckert A."/>
        </authorList>
    </citation>
    <scope>NUCLEOTIDE SEQUENCE</scope>
</reference>
<evidence type="ECO:0000256" key="3">
    <source>
        <dbReference type="PROSITE-ProRule" id="PRU00023"/>
    </source>
</evidence>
<dbReference type="PROSITE" id="PS50088">
    <property type="entry name" value="ANK_REPEAT"/>
    <property type="match status" value="5"/>
</dbReference>
<dbReference type="InterPro" id="IPR051637">
    <property type="entry name" value="Ank_repeat_dom-contain_49"/>
</dbReference>
<dbReference type="PANTHER" id="PTHR24180">
    <property type="entry name" value="CYCLIN-DEPENDENT KINASE INHIBITOR 2C-RELATED"/>
    <property type="match status" value="1"/>
</dbReference>
<gene>
    <name evidence="5" type="ORF">RIMI_LOCUS20289</name>
</gene>
<sequence length="414" mass="46040">NKSHVRTLMLKGLRPSRLTKNGFTALHMAAYKDNSELLTALLHGGADIQQVGYCALTALHIATIAGNHEAVDILLQHGAYVNVQDAVFFTPLHIAAYNGHEQEESQQTVEEKQQNNEKGHSSLLLKFGADVNLSGEVGDRPLHLASAKGYLTITKLLMEEGVKADVNAQDNEDHVPLHFCSRFGHHEIVRYLLQDNADVQPHVVNIYGDTALHLACYNGKFQVVKELIELSGSESLSKENIFSETAFHSACTYGKNLELIKFLLDQNVLNINHQGRDGHTVRERSSGVVTLLLVTLQNAGEFSEIALRVLPRTHPSGSVPARQRSRHESGRQRSQQIERGEKDEQTCLMWAYEKVLLQISSVFRSQNALTHRMRLRNKCSPSAGHDGIVTLLKHYKHPQEESPCNEYSQPGGGS</sequence>
<proteinExistence type="predicted"/>
<evidence type="ECO:0000256" key="1">
    <source>
        <dbReference type="ARBA" id="ARBA00022737"/>
    </source>
</evidence>
<dbReference type="Gene3D" id="1.25.40.20">
    <property type="entry name" value="Ankyrin repeat-containing domain"/>
    <property type="match status" value="3"/>
</dbReference>
<protein>
    <submittedName>
        <fullName evidence="5">Uncharacterized protein</fullName>
    </submittedName>
</protein>
<dbReference type="Pfam" id="PF12796">
    <property type="entry name" value="Ank_2"/>
    <property type="match status" value="3"/>
</dbReference>
<feature type="repeat" description="ANK" evidence="3">
    <location>
        <begin position="172"/>
        <end position="199"/>
    </location>
</feature>
<accession>A0ABN9KLW7</accession>
<evidence type="ECO:0000256" key="2">
    <source>
        <dbReference type="ARBA" id="ARBA00023043"/>
    </source>
</evidence>
<dbReference type="PRINTS" id="PR01415">
    <property type="entry name" value="ANKYRIN"/>
</dbReference>
<feature type="repeat" description="ANK" evidence="3">
    <location>
        <begin position="207"/>
        <end position="239"/>
    </location>
</feature>
<evidence type="ECO:0000313" key="5">
    <source>
        <dbReference type="EMBL" id="CAJ0914915.1"/>
    </source>
</evidence>
<feature type="repeat" description="ANK" evidence="3">
    <location>
        <begin position="21"/>
        <end position="53"/>
    </location>
</feature>
<keyword evidence="2 3" id="KW-0040">ANK repeat</keyword>
<dbReference type="PROSITE" id="PS50297">
    <property type="entry name" value="ANK_REP_REGION"/>
    <property type="match status" value="5"/>
</dbReference>
<dbReference type="Pfam" id="PF00023">
    <property type="entry name" value="Ank"/>
    <property type="match status" value="1"/>
</dbReference>
<evidence type="ECO:0000256" key="4">
    <source>
        <dbReference type="SAM" id="MobiDB-lite"/>
    </source>
</evidence>
<dbReference type="SUPFAM" id="SSF48403">
    <property type="entry name" value="Ankyrin repeat"/>
    <property type="match status" value="1"/>
</dbReference>
<feature type="compositionally biased region" description="Basic and acidic residues" evidence="4">
    <location>
        <begin position="326"/>
        <end position="340"/>
    </location>
</feature>
<feature type="non-terminal residue" evidence="5">
    <location>
        <position position="1"/>
    </location>
</feature>
<dbReference type="Proteomes" id="UP001176940">
    <property type="component" value="Unassembled WGS sequence"/>
</dbReference>
<dbReference type="InterPro" id="IPR036770">
    <property type="entry name" value="Ankyrin_rpt-contain_sf"/>
</dbReference>
<dbReference type="InterPro" id="IPR002110">
    <property type="entry name" value="Ankyrin_rpt"/>
</dbReference>
<evidence type="ECO:0000313" key="6">
    <source>
        <dbReference type="Proteomes" id="UP001176940"/>
    </source>
</evidence>
<name>A0ABN9KLW7_9NEOB</name>
<dbReference type="SMART" id="SM00248">
    <property type="entry name" value="ANK"/>
    <property type="match status" value="8"/>
</dbReference>
<keyword evidence="1" id="KW-0677">Repeat</keyword>
<comment type="caution">
    <text evidence="5">The sequence shown here is derived from an EMBL/GenBank/DDBJ whole genome shotgun (WGS) entry which is preliminary data.</text>
</comment>
<keyword evidence="6" id="KW-1185">Reference proteome</keyword>